<comment type="catalytic activity">
    <reaction evidence="11">
        <text>2 NADH + O2 + 2 H(+) = 2 NAD(+) + 2 H2O</text>
        <dbReference type="Rhea" id="RHEA:37799"/>
        <dbReference type="ChEBI" id="CHEBI:15377"/>
        <dbReference type="ChEBI" id="CHEBI:15378"/>
        <dbReference type="ChEBI" id="CHEBI:15379"/>
        <dbReference type="ChEBI" id="CHEBI:57540"/>
        <dbReference type="ChEBI" id="CHEBI:57945"/>
        <dbReference type="EC" id="1.6.3.4"/>
    </reaction>
</comment>
<dbReference type="PANTHER" id="PTHR43429:SF1">
    <property type="entry name" value="NAD(P)H SULFUR OXIDOREDUCTASE (COA-DEPENDENT)"/>
    <property type="match status" value="1"/>
</dbReference>
<dbReference type="RefSeq" id="WP_257701664.1">
    <property type="nucleotide sequence ID" value="NZ_CP102451.1"/>
</dbReference>
<evidence type="ECO:0000256" key="3">
    <source>
        <dbReference type="ARBA" id="ARBA00022630"/>
    </source>
</evidence>
<reference evidence="14" key="1">
    <citation type="submission" date="2022-08" db="EMBL/GenBank/DDBJ databases">
        <title>Genome sequence of Vagococcus luciliae DSM 112651.</title>
        <authorList>
            <person name="Juan G."/>
            <person name="Anja P."/>
            <person name="Rolf D."/>
            <person name="Kampfer P."/>
            <person name="Vilcinskas A."/>
        </authorList>
    </citation>
    <scope>NUCLEOTIDE SEQUENCE</scope>
    <source>
        <strain evidence="14">G314FT</strain>
    </source>
</reference>
<evidence type="ECO:0000256" key="4">
    <source>
        <dbReference type="ARBA" id="ARBA00022827"/>
    </source>
</evidence>
<feature type="domain" description="FAD/NAD(P)-binding" evidence="13">
    <location>
        <begin position="3"/>
        <end position="305"/>
    </location>
</feature>
<dbReference type="Proteomes" id="UP001058273">
    <property type="component" value="Chromosome"/>
</dbReference>
<dbReference type="EC" id="1.6.3.4" evidence="9"/>
<evidence type="ECO:0000256" key="1">
    <source>
        <dbReference type="ARBA" id="ARBA00001974"/>
    </source>
</evidence>
<dbReference type="SUPFAM" id="SSF51905">
    <property type="entry name" value="FAD/NAD(P)-binding domain"/>
    <property type="match status" value="1"/>
</dbReference>
<gene>
    <name evidence="14" type="primary">noxE</name>
    <name evidence="14" type="ORF">G314FT_01620</name>
</gene>
<dbReference type="InterPro" id="IPR050260">
    <property type="entry name" value="FAD-bd_OxRdtase"/>
</dbReference>
<evidence type="ECO:0000256" key="9">
    <source>
        <dbReference type="ARBA" id="ARBA00039092"/>
    </source>
</evidence>
<dbReference type="Gene3D" id="3.50.50.60">
    <property type="entry name" value="FAD/NAD(P)-binding domain"/>
    <property type="match status" value="2"/>
</dbReference>
<dbReference type="InterPro" id="IPR023753">
    <property type="entry name" value="FAD/NAD-binding_dom"/>
</dbReference>
<dbReference type="EMBL" id="CP102451">
    <property type="protein sequence ID" value="UUV98071.1"/>
    <property type="molecule type" value="Genomic_DNA"/>
</dbReference>
<accession>A0ABY5NWP4</accession>
<keyword evidence="6" id="KW-0520">NAD</keyword>
<keyword evidence="8" id="KW-0676">Redox-active center</keyword>
<evidence type="ECO:0000256" key="7">
    <source>
        <dbReference type="ARBA" id="ARBA00023097"/>
    </source>
</evidence>
<keyword evidence="7" id="KW-0558">Oxidation</keyword>
<keyword evidence="4" id="KW-0274">FAD</keyword>
<reference evidence="14" key="2">
    <citation type="submission" date="2022-08" db="EMBL/GenBank/DDBJ databases">
        <authorList>
            <person name="Poehlein A."/>
            <person name="Guzman J."/>
            <person name="Daniel R."/>
            <person name="Vilcinskas A."/>
        </authorList>
    </citation>
    <scope>NUCLEOTIDE SEQUENCE</scope>
    <source>
        <strain evidence="14">G314FT</strain>
    </source>
</reference>
<dbReference type="Pfam" id="PF07992">
    <property type="entry name" value="Pyr_redox_2"/>
    <property type="match status" value="1"/>
</dbReference>
<keyword evidence="5" id="KW-0560">Oxidoreductase</keyword>
<comment type="cofactor">
    <cofactor evidence="1">
        <name>FAD</name>
        <dbReference type="ChEBI" id="CHEBI:57692"/>
    </cofactor>
</comment>
<dbReference type="PRINTS" id="PR00368">
    <property type="entry name" value="FADPNR"/>
</dbReference>
<evidence type="ECO:0000259" key="13">
    <source>
        <dbReference type="Pfam" id="PF07992"/>
    </source>
</evidence>
<evidence type="ECO:0000256" key="8">
    <source>
        <dbReference type="ARBA" id="ARBA00023284"/>
    </source>
</evidence>
<protein>
    <recommendedName>
        <fullName evidence="10">NADH oxidase</fullName>
        <ecNumber evidence="9">1.6.3.4</ecNumber>
    </recommendedName>
</protein>
<evidence type="ECO:0000256" key="11">
    <source>
        <dbReference type="ARBA" id="ARBA00047360"/>
    </source>
</evidence>
<evidence type="ECO:0000256" key="2">
    <source>
        <dbReference type="ARBA" id="ARBA00009130"/>
    </source>
</evidence>
<proteinExistence type="inferred from homology"/>
<evidence type="ECO:0000256" key="6">
    <source>
        <dbReference type="ARBA" id="ARBA00023027"/>
    </source>
</evidence>
<dbReference type="InterPro" id="IPR016156">
    <property type="entry name" value="FAD/NAD-linked_Rdtase_dimer_sf"/>
</dbReference>
<evidence type="ECO:0000313" key="15">
    <source>
        <dbReference type="Proteomes" id="UP001058273"/>
    </source>
</evidence>
<sequence length="442" mass="49089">MKKTVIIGSNHAGIAAANVLLNHYHHEVVIIEKNAEFSYLGCGTALWVGQQIDSYEGLFYLNESDFKKKGAKIYTSTEVIRVDFRKKIVTCTNLNHETFTEEYNNLILATGSKPILLNVPGKELDNIFCLKTFNDGKKVNEFAEKETIQRVAVIGAGYIGVEIAEALKRRGKKVLLFDGENRSLSGYYDQEFSSKMDETLSNNGIELHFGERVTEYQGKQSVERLITDKGNYAVDMIINAVGFLPNNDLGKQELELFRNGAYVVDEHQQTSNPSVYAVGDCATIFSNALQKMDYIALATNAVRSGIVAGHSIGGGEVASLGVQGSNAISIFGFNMSSTGLSFESAIKRGLAVSYTDYEDLQKPAFMADNYNVKLRIVYETDLRRIVGAQICSEKDVSMLTHLFSLAIHKKLTIDELQLLDLFFLPHFNQPYNYITLAALNAK</sequence>
<keyword evidence="15" id="KW-1185">Reference proteome</keyword>
<dbReference type="SUPFAM" id="SSF55424">
    <property type="entry name" value="FAD/NAD-linked reductases, dimerisation (C-terminal) domain"/>
    <property type="match status" value="1"/>
</dbReference>
<organism evidence="14 15">
    <name type="scientific">Vagococcus luciliae</name>
    <dbReference type="NCBI Taxonomy" id="2920380"/>
    <lineage>
        <taxon>Bacteria</taxon>
        <taxon>Bacillati</taxon>
        <taxon>Bacillota</taxon>
        <taxon>Bacilli</taxon>
        <taxon>Lactobacillales</taxon>
        <taxon>Enterococcaceae</taxon>
        <taxon>Vagococcus</taxon>
    </lineage>
</organism>
<dbReference type="PANTHER" id="PTHR43429">
    <property type="entry name" value="PYRIDINE NUCLEOTIDE-DISULFIDE OXIDOREDUCTASE DOMAIN-CONTAINING"/>
    <property type="match status" value="1"/>
</dbReference>
<keyword evidence="3" id="KW-0285">Flavoprotein</keyword>
<evidence type="ECO:0000256" key="10">
    <source>
        <dbReference type="ARBA" id="ARBA00039201"/>
    </source>
</evidence>
<dbReference type="InterPro" id="IPR004099">
    <property type="entry name" value="Pyr_nucl-diS_OxRdtase_dimer"/>
</dbReference>
<evidence type="ECO:0000259" key="12">
    <source>
        <dbReference type="Pfam" id="PF02852"/>
    </source>
</evidence>
<dbReference type="Pfam" id="PF02852">
    <property type="entry name" value="Pyr_redox_dim"/>
    <property type="match status" value="1"/>
</dbReference>
<dbReference type="NCBIfam" id="NF046103">
    <property type="entry name" value="NOXase_Strep"/>
    <property type="match status" value="1"/>
</dbReference>
<dbReference type="PRINTS" id="PR00411">
    <property type="entry name" value="PNDRDTASEI"/>
</dbReference>
<feature type="domain" description="Pyridine nucleotide-disulphide oxidoreductase dimerisation" evidence="12">
    <location>
        <begin position="331"/>
        <end position="427"/>
    </location>
</feature>
<evidence type="ECO:0000256" key="5">
    <source>
        <dbReference type="ARBA" id="ARBA00023002"/>
    </source>
</evidence>
<evidence type="ECO:0000313" key="14">
    <source>
        <dbReference type="EMBL" id="UUV98071.1"/>
    </source>
</evidence>
<dbReference type="InterPro" id="IPR058076">
    <property type="entry name" value="NOXase"/>
</dbReference>
<name>A0ABY5NWP4_9ENTE</name>
<dbReference type="InterPro" id="IPR036188">
    <property type="entry name" value="FAD/NAD-bd_sf"/>
</dbReference>
<comment type="similarity">
    <text evidence="2">Belongs to the class-III pyridine nucleotide-disulfide oxidoreductase family.</text>
</comment>